<gene>
    <name evidence="1" type="ORF">SMIDD26_00265</name>
</gene>
<evidence type="ECO:0000313" key="2">
    <source>
        <dbReference type="Proteomes" id="UP000070458"/>
    </source>
</evidence>
<evidence type="ECO:0000313" key="1">
    <source>
        <dbReference type="EMBL" id="KXT95765.1"/>
    </source>
</evidence>
<protein>
    <submittedName>
        <fullName evidence="1">Uncharacterized protein</fullName>
    </submittedName>
</protein>
<name>A0A139PZQ2_STRMT</name>
<dbReference type="EMBL" id="LQOD01000032">
    <property type="protein sequence ID" value="KXT95765.1"/>
    <property type="molecule type" value="Genomic_DNA"/>
</dbReference>
<comment type="caution">
    <text evidence="1">The sequence shown here is derived from an EMBL/GenBank/DDBJ whole genome shotgun (WGS) entry which is preliminary data.</text>
</comment>
<reference evidence="1 2" key="1">
    <citation type="submission" date="2016-01" db="EMBL/GenBank/DDBJ databases">
        <title>Highly variable Streptococcus oralis are common among viridans streptococci isolated from primates.</title>
        <authorList>
            <person name="Denapaite D."/>
            <person name="Rieger M."/>
            <person name="Koendgen S."/>
            <person name="Brueckner R."/>
            <person name="Ochigava I."/>
            <person name="Kappeler P."/>
            <person name="Maetz-Rensing K."/>
            <person name="Leendertz F."/>
            <person name="Hakenbeck R."/>
        </authorList>
    </citation>
    <scope>NUCLEOTIDE SEQUENCE [LARGE SCALE GENOMIC DNA]</scope>
    <source>
        <strain evidence="1 2">DD26</strain>
    </source>
</reference>
<dbReference type="AlphaFoldDB" id="A0A139PZQ2"/>
<organism evidence="1 2">
    <name type="scientific">Streptococcus mitis</name>
    <dbReference type="NCBI Taxonomy" id="28037"/>
    <lineage>
        <taxon>Bacteria</taxon>
        <taxon>Bacillati</taxon>
        <taxon>Bacillota</taxon>
        <taxon>Bacilli</taxon>
        <taxon>Lactobacillales</taxon>
        <taxon>Streptococcaceae</taxon>
        <taxon>Streptococcus</taxon>
        <taxon>Streptococcus mitis group</taxon>
    </lineage>
</organism>
<sequence>MRFIRERFSKCSPQIEFFQHSFNHYSSWLLTSLGFAYLTYLN</sequence>
<dbReference type="Proteomes" id="UP000070458">
    <property type="component" value="Unassembled WGS sequence"/>
</dbReference>
<accession>A0A139PZQ2</accession>
<proteinExistence type="predicted"/>